<comment type="caution">
    <text evidence="1">The sequence shown here is derived from an EMBL/GenBank/DDBJ whole genome shotgun (WGS) entry which is preliminary data.</text>
</comment>
<dbReference type="AlphaFoldDB" id="A0A0F8YS23"/>
<sequence length="118" mass="13360">MTTDIAPPAIREMADDYLDYRWQLDNDFQALLDRVLEPNQGIPLDWAEALASELFAAINDRCAEWVETLIAGRPYDTPLVEWEARDLDKRPQDAAEMLAEMIPAEDAAEAVADGVRWP</sequence>
<dbReference type="EMBL" id="LAZR01055343">
    <property type="protein sequence ID" value="KKK76580.1"/>
    <property type="molecule type" value="Genomic_DNA"/>
</dbReference>
<gene>
    <name evidence="1" type="ORF">LCGC14_2862200</name>
</gene>
<organism evidence="1">
    <name type="scientific">marine sediment metagenome</name>
    <dbReference type="NCBI Taxonomy" id="412755"/>
    <lineage>
        <taxon>unclassified sequences</taxon>
        <taxon>metagenomes</taxon>
        <taxon>ecological metagenomes</taxon>
    </lineage>
</organism>
<reference evidence="1" key="1">
    <citation type="journal article" date="2015" name="Nature">
        <title>Complex archaea that bridge the gap between prokaryotes and eukaryotes.</title>
        <authorList>
            <person name="Spang A."/>
            <person name="Saw J.H."/>
            <person name="Jorgensen S.L."/>
            <person name="Zaremba-Niedzwiedzka K."/>
            <person name="Martijn J."/>
            <person name="Lind A.E."/>
            <person name="van Eijk R."/>
            <person name="Schleper C."/>
            <person name="Guy L."/>
            <person name="Ettema T.J."/>
        </authorList>
    </citation>
    <scope>NUCLEOTIDE SEQUENCE</scope>
</reference>
<protein>
    <submittedName>
        <fullName evidence="1">Uncharacterized protein</fullName>
    </submittedName>
</protein>
<proteinExistence type="predicted"/>
<accession>A0A0F8YS23</accession>
<name>A0A0F8YS23_9ZZZZ</name>
<evidence type="ECO:0000313" key="1">
    <source>
        <dbReference type="EMBL" id="KKK76580.1"/>
    </source>
</evidence>